<accession>A0A6A6WEV2</accession>
<evidence type="ECO:0000313" key="3">
    <source>
        <dbReference type="Proteomes" id="UP000799437"/>
    </source>
</evidence>
<keyword evidence="1" id="KW-0472">Membrane</keyword>
<reference evidence="2" key="1">
    <citation type="journal article" date="2020" name="Stud. Mycol.">
        <title>101 Dothideomycetes genomes: a test case for predicting lifestyles and emergence of pathogens.</title>
        <authorList>
            <person name="Haridas S."/>
            <person name="Albert R."/>
            <person name="Binder M."/>
            <person name="Bloem J."/>
            <person name="Labutti K."/>
            <person name="Salamov A."/>
            <person name="Andreopoulos B."/>
            <person name="Baker S."/>
            <person name="Barry K."/>
            <person name="Bills G."/>
            <person name="Bluhm B."/>
            <person name="Cannon C."/>
            <person name="Castanera R."/>
            <person name="Culley D."/>
            <person name="Daum C."/>
            <person name="Ezra D."/>
            <person name="Gonzalez J."/>
            <person name="Henrissat B."/>
            <person name="Kuo A."/>
            <person name="Liang C."/>
            <person name="Lipzen A."/>
            <person name="Lutzoni F."/>
            <person name="Magnuson J."/>
            <person name="Mondo S."/>
            <person name="Nolan M."/>
            <person name="Ohm R."/>
            <person name="Pangilinan J."/>
            <person name="Park H.-J."/>
            <person name="Ramirez L."/>
            <person name="Alfaro M."/>
            <person name="Sun H."/>
            <person name="Tritt A."/>
            <person name="Yoshinaga Y."/>
            <person name="Zwiers L.-H."/>
            <person name="Turgeon B."/>
            <person name="Goodwin S."/>
            <person name="Spatafora J."/>
            <person name="Crous P."/>
            <person name="Grigoriev I."/>
        </authorList>
    </citation>
    <scope>NUCLEOTIDE SEQUENCE</scope>
    <source>
        <strain evidence="2">CBS 121739</strain>
    </source>
</reference>
<organism evidence="2 3">
    <name type="scientific">Pseudovirgaria hyperparasitica</name>
    <dbReference type="NCBI Taxonomy" id="470096"/>
    <lineage>
        <taxon>Eukaryota</taxon>
        <taxon>Fungi</taxon>
        <taxon>Dikarya</taxon>
        <taxon>Ascomycota</taxon>
        <taxon>Pezizomycotina</taxon>
        <taxon>Dothideomycetes</taxon>
        <taxon>Dothideomycetes incertae sedis</taxon>
        <taxon>Acrospermales</taxon>
        <taxon>Acrospermaceae</taxon>
        <taxon>Pseudovirgaria</taxon>
    </lineage>
</organism>
<protein>
    <submittedName>
        <fullName evidence="2">Uncharacterized protein</fullName>
    </submittedName>
</protein>
<dbReference type="GeneID" id="54487661"/>
<dbReference type="EMBL" id="ML996567">
    <property type="protein sequence ID" value="KAF2761352.1"/>
    <property type="molecule type" value="Genomic_DNA"/>
</dbReference>
<sequence length="147" mass="16117">MVAHGRAKTNRSTTSYIGFKSEGTKDVRSIVFVFFVAELVTVIVITVVVVIIIIIIITLPKSKTQPRGGELFASKWLIRQSTHLHQPVDQFRHQCSLTVSVMLQTVAVPPSHKPCNPPQHWPIHYQCSPGASASPVATESAGTCDMI</sequence>
<name>A0A6A6WEV2_9PEZI</name>
<dbReference type="Proteomes" id="UP000799437">
    <property type="component" value="Unassembled WGS sequence"/>
</dbReference>
<proteinExistence type="predicted"/>
<feature type="transmembrane region" description="Helical" evidence="1">
    <location>
        <begin position="30"/>
        <end position="57"/>
    </location>
</feature>
<dbReference type="AlphaFoldDB" id="A0A6A6WEV2"/>
<dbReference type="RefSeq" id="XP_033603803.1">
    <property type="nucleotide sequence ID" value="XM_033746607.1"/>
</dbReference>
<evidence type="ECO:0000256" key="1">
    <source>
        <dbReference type="SAM" id="Phobius"/>
    </source>
</evidence>
<keyword evidence="3" id="KW-1185">Reference proteome</keyword>
<keyword evidence="1" id="KW-0812">Transmembrane</keyword>
<evidence type="ECO:0000313" key="2">
    <source>
        <dbReference type="EMBL" id="KAF2761352.1"/>
    </source>
</evidence>
<keyword evidence="1" id="KW-1133">Transmembrane helix</keyword>
<gene>
    <name evidence="2" type="ORF">EJ05DRAFT_497904</name>
</gene>